<dbReference type="PANTHER" id="PTHR47691:SF3">
    <property type="entry name" value="HTH-TYPE TRANSCRIPTIONAL REGULATOR RV0890C-RELATED"/>
    <property type="match status" value="1"/>
</dbReference>
<evidence type="ECO:0000313" key="1">
    <source>
        <dbReference type="EMBL" id="AQA14852.1"/>
    </source>
</evidence>
<sequence>MEVQLLGPVQVFRNGAPVLVGAGSQVALLALLILSDGRQATHEELAGVLWPGEQLDGPKRATRLRKMMSRLRSALSDAVVPTNAKQFCRLVLPDDASDALRFRRGVTEAGRLSGEKRAVKFEAALGEWRSDRPLSGLPTGFAALDDLRGGLLDELRNAWNAYIETAVECGRAEFMLERIAVGSLVWPDVRTGFEVHARALLGAGRHRDFDDLVERWERAHGPVRDELSFHRVISAGSSSRVLSASSPVPRQLPKCREEIFGRQFEKGLLDGILLGDSDDVRPVVVSGMPGVGKSELVHWWAKQNASAFDGVLHVNLNGFAQRAGKRRESPEVILGRFLNDLGVEPRSPTLDGRVTTYRTELAGRRMLVILDNAFDVEQVLPLLPGASSSRVVITSRNRMHEILTRFQGHDVVLDPLGHADAAALMTSGFSPDHRTVAARHIDELLAACAGLPLALCLLGARIRMRRPGFLESVVGDIREQCTVLDSLEVPHGTGVRWTIAGSAEALSRDAHRLLWQLSVHPGPTISWTAVVDLIGGDRALAVRASDELVTTSLLQELGEDRFALHDLVREYAYEIAEDQPDAERHRTLVRSLDHLLHNAALCDEKLAPDRQLPVGEPGDCELVKPASAQAAMDWFAAEYATLTAAVRRADEKRMPWHVWLLPMVMMNFQWRTNRYPEARTSLELAARAATEVAEPAHQAMVHRMLGGTHRGLGSMEQAKGHLRRAIALSREHGDRLGLGHGRLALGILEQETGEHAAGADSLRAAMRIYQEHGDPLGEAAALNGLGAIRFADGDAAGARRLCGEALEIFERTSDVNSQASVLHHLGTIALAEKNHPLAIASFTKAADHYQRLKYVKREARTRTVLADVLIDSGEVAEAARALRRAVVLLRELKAPEAGEVDERLRGLK</sequence>
<dbReference type="Proteomes" id="UP000187851">
    <property type="component" value="Chromosome"/>
</dbReference>
<protein>
    <recommendedName>
        <fullName evidence="3">NB-ARC domain-containing protein</fullName>
    </recommendedName>
</protein>
<dbReference type="InterPro" id="IPR027417">
    <property type="entry name" value="P-loop_NTPase"/>
</dbReference>
<dbReference type="SUPFAM" id="SSF46894">
    <property type="entry name" value="C-terminal effector domain of the bipartite response regulators"/>
    <property type="match status" value="1"/>
</dbReference>
<reference evidence="1 2" key="1">
    <citation type="journal article" date="2017" name="J. Biotechnol.">
        <title>The complete genome sequence of Streptomyces autolyticus CGMCC 0516, the producer of geldanamycin, autolytimycin, reblastatin and elaiophylin.</title>
        <authorList>
            <person name="Yin M."/>
            <person name="Jiang M."/>
            <person name="Ren Z."/>
            <person name="Dong Y."/>
            <person name="Lu T."/>
        </authorList>
    </citation>
    <scope>NUCLEOTIDE SEQUENCE [LARGE SCALE GENOMIC DNA]</scope>
    <source>
        <strain evidence="1 2">CGMCC0516</strain>
    </source>
</reference>
<evidence type="ECO:0000313" key="2">
    <source>
        <dbReference type="Proteomes" id="UP000187851"/>
    </source>
</evidence>
<dbReference type="Pfam" id="PF13424">
    <property type="entry name" value="TPR_12"/>
    <property type="match status" value="1"/>
</dbReference>
<dbReference type="RefSeq" id="WP_079259494.1">
    <property type="nucleotide sequence ID" value="NZ_CP019458.1"/>
</dbReference>
<accession>A0ABN4WFV2</accession>
<keyword evidence="2" id="KW-1185">Reference proteome</keyword>
<dbReference type="PRINTS" id="PR00364">
    <property type="entry name" value="DISEASERSIST"/>
</dbReference>
<dbReference type="InterPro" id="IPR011990">
    <property type="entry name" value="TPR-like_helical_dom_sf"/>
</dbReference>
<dbReference type="InterPro" id="IPR016032">
    <property type="entry name" value="Sig_transdc_resp-reg_C-effctor"/>
</dbReference>
<dbReference type="InterPro" id="IPR019734">
    <property type="entry name" value="TPR_rpt"/>
</dbReference>
<dbReference type="InterPro" id="IPR036388">
    <property type="entry name" value="WH-like_DNA-bd_sf"/>
</dbReference>
<dbReference type="Gene3D" id="1.10.10.10">
    <property type="entry name" value="Winged helix-like DNA-binding domain superfamily/Winged helix DNA-binding domain"/>
    <property type="match status" value="1"/>
</dbReference>
<dbReference type="SUPFAM" id="SSF52540">
    <property type="entry name" value="P-loop containing nucleoside triphosphate hydrolases"/>
    <property type="match status" value="1"/>
</dbReference>
<evidence type="ECO:0008006" key="3">
    <source>
        <dbReference type="Google" id="ProtNLM"/>
    </source>
</evidence>
<name>A0ABN4WFV2_9ACTN</name>
<dbReference type="Gene3D" id="1.25.40.10">
    <property type="entry name" value="Tetratricopeptide repeat domain"/>
    <property type="match status" value="1"/>
</dbReference>
<dbReference type="PANTHER" id="PTHR47691">
    <property type="entry name" value="REGULATOR-RELATED"/>
    <property type="match status" value="1"/>
</dbReference>
<dbReference type="Gene3D" id="3.40.50.300">
    <property type="entry name" value="P-loop containing nucleotide triphosphate hydrolases"/>
    <property type="match status" value="1"/>
</dbReference>
<dbReference type="SUPFAM" id="SSF48452">
    <property type="entry name" value="TPR-like"/>
    <property type="match status" value="2"/>
</dbReference>
<dbReference type="EMBL" id="CP019458">
    <property type="protein sequence ID" value="AQA14852.1"/>
    <property type="molecule type" value="Genomic_DNA"/>
</dbReference>
<gene>
    <name evidence="1" type="ORF">BV401_35005</name>
</gene>
<dbReference type="SMART" id="SM00028">
    <property type="entry name" value="TPR"/>
    <property type="match status" value="5"/>
</dbReference>
<proteinExistence type="predicted"/>
<organism evidence="1 2">
    <name type="scientific">Streptomyces autolyticus</name>
    <dbReference type="NCBI Taxonomy" id="75293"/>
    <lineage>
        <taxon>Bacteria</taxon>
        <taxon>Bacillati</taxon>
        <taxon>Actinomycetota</taxon>
        <taxon>Actinomycetes</taxon>
        <taxon>Kitasatosporales</taxon>
        <taxon>Streptomycetaceae</taxon>
        <taxon>Streptomyces</taxon>
    </lineage>
</organism>